<dbReference type="Proteomes" id="UP000045842">
    <property type="component" value="Unassembled WGS sequence"/>
</dbReference>
<evidence type="ECO:0000313" key="28">
    <source>
        <dbReference type="Proteomes" id="UP000048948"/>
    </source>
</evidence>
<sequence>MMKEIELHLVDAAAPSGEIAIKDLAALATALQELTTRISRDPINTPGPGRTKQFMEELSQLASAPGPDIDGGIDLTDDEFQAFLQAARS</sequence>
<protein>
    <submittedName>
        <fullName evidence="14">Uncharacterized protein</fullName>
    </submittedName>
</protein>
<evidence type="ECO:0000313" key="3">
    <source>
        <dbReference type="EMBL" id="CFE46842.1"/>
    </source>
</evidence>
<dbReference type="RefSeq" id="WP_003411919.1">
    <property type="nucleotide sequence ID" value="NZ_AP017901.1"/>
</dbReference>
<dbReference type="Proteomes" id="UP000048948">
    <property type="component" value="Unassembled WGS sequence"/>
</dbReference>
<evidence type="ECO:0000313" key="15">
    <source>
        <dbReference type="EMBL" id="MBP0684269.1"/>
    </source>
</evidence>
<dbReference type="EMBL" id="CNFT01000363">
    <property type="protein sequence ID" value="CKR59278.1"/>
    <property type="molecule type" value="Genomic_DNA"/>
</dbReference>
<dbReference type="EMBL" id="CFOH01000039">
    <property type="protein sequence ID" value="CFE46842.1"/>
    <property type="molecule type" value="Genomic_DNA"/>
</dbReference>
<dbReference type="Proteomes" id="UP000046947">
    <property type="component" value="Unassembled WGS sequence"/>
</dbReference>
<evidence type="ECO:0000313" key="33">
    <source>
        <dbReference type="Proteomes" id="UP000236349"/>
    </source>
</evidence>
<reference evidence="16 32" key="4">
    <citation type="submission" date="2016-04" db="EMBL/GenBank/DDBJ databases">
        <authorList>
            <person name="Bigi M."/>
            <person name="Bigi F."/>
            <person name="Soria M.A."/>
        </authorList>
    </citation>
    <scope>NUCLEOTIDE SEQUENCE [LARGE SCALE GENOMIC DNA]</scope>
    <source>
        <strain evidence="16 32">6548</strain>
    </source>
</reference>
<evidence type="ECO:0000313" key="18">
    <source>
        <dbReference type="EMBL" id="VCU50595.1"/>
    </source>
</evidence>
<dbReference type="Proteomes" id="UP000044938">
    <property type="component" value="Unassembled WGS sequence"/>
</dbReference>
<dbReference type="EMBL" id="CHKL01000087">
    <property type="protein sequence ID" value="COV98474.1"/>
    <property type="molecule type" value="Genomic_DNA"/>
</dbReference>
<dbReference type="EMBL" id="CQQC01001749">
    <property type="protein sequence ID" value="CNW21319.1"/>
    <property type="molecule type" value="Genomic_DNA"/>
</dbReference>
<dbReference type="PATRIC" id="fig|1773.206.peg.128"/>
<reference evidence="16 32" key="6">
    <citation type="submission" date="2017-02" db="EMBL/GenBank/DDBJ databases">
        <title>Protein polymorphisms may explain contrasting epidemiological fitness of two variants of a multidrug-resistant Mycobacterium tuberculosis strain.</title>
        <authorList>
            <person name="Bigi M.M."/>
            <person name="Lopez B."/>
            <person name="Blanco F.C."/>
            <person name="Sasiain M.C."/>
            <person name="De La Barrera S."/>
            <person name="Ritacco V."/>
            <person name="Bigi F."/>
            <person name="Soria M.A."/>
        </authorList>
    </citation>
    <scope>NUCLEOTIDE SEQUENCE [LARGE SCALE GENOMIC DNA]</scope>
    <source>
        <strain evidence="16 32">6548</strain>
    </source>
</reference>
<evidence type="ECO:0000313" key="9">
    <source>
        <dbReference type="EMBL" id="CNW21319.1"/>
    </source>
</evidence>
<dbReference type="EMBL" id="CNGE01000060">
    <property type="protein sequence ID" value="CKR74378.1"/>
    <property type="molecule type" value="Genomic_DNA"/>
</dbReference>
<evidence type="ECO:0000313" key="11">
    <source>
        <dbReference type="EMBL" id="COU99893.1"/>
    </source>
</evidence>
<dbReference type="Proteomes" id="UP000671119">
    <property type="component" value="Unassembled WGS sequence"/>
</dbReference>
<dbReference type="Proteomes" id="UP000050164">
    <property type="component" value="Unassembled WGS sequence"/>
</dbReference>
<reference evidence="15 36" key="10">
    <citation type="submission" date="2021-03" db="EMBL/GenBank/DDBJ databases">
        <title>Whole Genome Sequencing of Mycobacterium tuberculosis clinical isolates from Arunachal Pradesh, India.</title>
        <authorList>
            <person name="Singh S."/>
            <person name="Mudliar S.R."/>
            <person name="Kulsum U."/>
            <person name="Rufai S.B."/>
            <person name="Singh P.K."/>
            <person name="Umpo M."/>
            <person name="Nyori M."/>
        </authorList>
    </citation>
    <scope>NUCLEOTIDE SEQUENCE [LARGE SCALE GENOMIC DNA]</scope>
    <source>
        <strain evidence="15 36">OMICS/BPL/0142/20/SP</strain>
    </source>
</reference>
<dbReference type="Proteomes" id="UP000048600">
    <property type="component" value="Unassembled WGS sequence"/>
</dbReference>
<dbReference type="Proteomes" id="UP000256381">
    <property type="component" value="Unassembled WGS sequence"/>
</dbReference>
<dbReference type="EMBL" id="LWDQ01000001">
    <property type="protein sequence ID" value="OMH60255.1"/>
    <property type="molecule type" value="Genomic_DNA"/>
</dbReference>
<dbReference type="EMBL" id="CFOE01000057">
    <property type="protein sequence ID" value="CFE37385.1"/>
    <property type="molecule type" value="Genomic_DNA"/>
</dbReference>
<dbReference type="STRING" id="115862.BBG46_12140"/>
<reference evidence="14 30" key="1">
    <citation type="submission" date="2015-03" db="EMBL/GenBank/DDBJ databases">
        <authorList>
            <consortium name="Pathogen Informatics"/>
            <person name="Murphy D."/>
        </authorList>
    </citation>
    <scope>NUCLEOTIDE SEQUENCE</scope>
    <source>
        <strain evidence="8 30">0268S</strain>
        <strain evidence="14">N09902308</strain>
    </source>
</reference>
<evidence type="ECO:0000313" key="31">
    <source>
        <dbReference type="Proteomes" id="UP000050164"/>
    </source>
</evidence>
<evidence type="ECO:0000313" key="23">
    <source>
        <dbReference type="Proteomes" id="UP000045842"/>
    </source>
</evidence>
<evidence type="ECO:0000313" key="25">
    <source>
        <dbReference type="Proteomes" id="UP000046947"/>
    </source>
</evidence>
<dbReference type="EMBL" id="CSAJ01000097">
    <property type="protein sequence ID" value="COV86917.1"/>
    <property type="molecule type" value="Genomic_DNA"/>
</dbReference>
<evidence type="ECO:0000313" key="13">
    <source>
        <dbReference type="EMBL" id="COV98474.1"/>
    </source>
</evidence>
<reference evidence="17" key="8">
    <citation type="submission" date="2018-07" db="EMBL/GenBank/DDBJ databases">
        <authorList>
            <person name="Shah S."/>
            <person name="Brown T."/>
            <person name="Auld S."/>
            <person name="Bratton K."/>
            <person name="Narechania A."/>
            <person name="Mathema B."/>
            <person name="Gandhi N."/>
        </authorList>
    </citation>
    <scope>NUCLEOTIDE SEQUENCE</scope>
    <source>
        <strain evidence="17">32301_S10</strain>
    </source>
</reference>
<evidence type="ECO:0000313" key="16">
    <source>
        <dbReference type="EMBL" id="OMH60255.1"/>
    </source>
</evidence>
<evidence type="ECO:0000313" key="24">
    <source>
        <dbReference type="Proteomes" id="UP000046680"/>
    </source>
</evidence>
<evidence type="ECO:0000313" key="10">
    <source>
        <dbReference type="EMBL" id="COU95675.1"/>
    </source>
</evidence>
<reference evidence="1 33" key="7">
    <citation type="submission" date="2017-10" db="EMBL/GenBank/DDBJ databases">
        <title>Clinical isolate obtained from a human patient with meningeal tuberculosis in michoacan, Mexico.</title>
        <authorList>
            <person name="Guillen-Nepita A.L."/>
            <person name="Negrete-Paz A.M."/>
            <person name="Vazquez-Marrufo G."/>
            <person name="Cruz-Hernandez A."/>
            <person name="Fresia P."/>
            <person name="Naya H."/>
            <person name="Vazquez-Garciduenas M.S."/>
        </authorList>
    </citation>
    <scope>NUCLEOTIDE SEQUENCE [LARGE SCALE GENOMIC DNA]</scope>
    <source>
        <strain evidence="33">Beijing/MYC004</strain>
        <strain evidence="1">MYC004</strain>
    </source>
</reference>
<dbReference type="Proteomes" id="UP000189452">
    <property type="component" value="Chromosome"/>
</dbReference>
<dbReference type="EMBL" id="CNFU01000786">
    <property type="protein sequence ID" value="CKS50788.1"/>
    <property type="molecule type" value="Genomic_DNA"/>
</dbReference>
<evidence type="ECO:0000313" key="26">
    <source>
        <dbReference type="Proteomes" id="UP000048289"/>
    </source>
</evidence>
<reference evidence="17 34" key="5">
    <citation type="journal article" date="2017" name="N. Engl. J. Med.">
        <title>Transmission of Extensively Drug-Resistant Tuberculosis in South Africa.</title>
        <authorList>
            <person name="Shah N.S."/>
            <person name="Auld S.C."/>
            <person name="Brust J.C."/>
            <person name="Mathema B."/>
            <person name="Ismail N."/>
            <person name="Moodley P."/>
            <person name="Mlisana K."/>
            <person name="Allana S."/>
            <person name="Campbell A."/>
            <person name="Mthiyane T."/>
            <person name="Morris N."/>
            <person name="Mpangase P."/>
            <person name="van der Meulen H."/>
            <person name="Omar S.V."/>
            <person name="Brown T.S."/>
            <person name="Narechania A."/>
            <person name="Shaskina E."/>
            <person name="Kapwata T."/>
            <person name="Kreiswirth B."/>
            <person name="Gandhi N.R."/>
        </authorList>
    </citation>
    <scope>NUCLEOTIDE SEQUENCE [LARGE SCALE GENOMIC DNA]</scope>
    <source>
        <strain evidence="17 34">32301_S10</strain>
    </source>
</reference>
<dbReference type="Proteomes" id="UP000300237">
    <property type="component" value="Chromosome"/>
</dbReference>
<evidence type="ECO:0000313" key="12">
    <source>
        <dbReference type="EMBL" id="COV86917.1"/>
    </source>
</evidence>
<evidence type="ECO:0000313" key="5">
    <source>
        <dbReference type="EMBL" id="CKR59278.1"/>
    </source>
</evidence>
<dbReference type="Proteomes" id="UP000236349">
    <property type="component" value="Chromosome"/>
</dbReference>
<dbReference type="EMBL" id="JAGIZI010000022">
    <property type="protein sequence ID" value="MBP0684269.1"/>
    <property type="molecule type" value="Genomic_DNA"/>
</dbReference>
<evidence type="ECO:0000313" key="21">
    <source>
        <dbReference type="Proteomes" id="UP000039217"/>
    </source>
</evidence>
<reference evidence="11" key="2">
    <citation type="submission" date="2015-03" db="EMBL/GenBank/DDBJ databases">
        <authorList>
            <person name="Murphy D."/>
        </authorList>
    </citation>
    <scope>NUCLEOTIDE SEQUENCE [LARGE SCALE GENOMIC DNA]</scope>
    <source>
        <strain evidence="11">K00500041</strain>
    </source>
</reference>
<evidence type="ECO:0000313" key="36">
    <source>
        <dbReference type="Proteomes" id="UP000671119"/>
    </source>
</evidence>
<dbReference type="Proteomes" id="UP000039021">
    <property type="component" value="Unassembled WGS sequence"/>
</dbReference>
<dbReference type="EMBL" id="CP024614">
    <property type="protein sequence ID" value="AUS51450.1"/>
    <property type="molecule type" value="Genomic_DNA"/>
</dbReference>
<dbReference type="Proteomes" id="UP000048289">
    <property type="component" value="Unassembled WGS sequence"/>
</dbReference>
<dbReference type="EMBL" id="CSBK01001292">
    <property type="protein sequence ID" value="COY51279.1"/>
    <property type="molecule type" value="Genomic_DNA"/>
</dbReference>
<evidence type="ECO:0000313" key="17">
    <source>
        <dbReference type="EMBL" id="REQ47698.1"/>
    </source>
</evidence>
<dbReference type="AlphaFoldDB" id="A0A045INA6"/>
<evidence type="ECO:0000313" key="34">
    <source>
        <dbReference type="Proteomes" id="UP000256381"/>
    </source>
</evidence>
<dbReference type="EMBL" id="COPH01000001">
    <property type="protein sequence ID" value="CLV42763.1"/>
    <property type="molecule type" value="Genomic_DNA"/>
</dbReference>
<dbReference type="Proteomes" id="UP000046680">
    <property type="component" value="Unassembled WGS sequence"/>
</dbReference>
<dbReference type="EMBL" id="LR027516">
    <property type="protein sequence ID" value="VCU50595.1"/>
    <property type="molecule type" value="Genomic_DNA"/>
</dbReference>
<evidence type="ECO:0000313" key="20">
    <source>
        <dbReference type="Proteomes" id="UP000039021"/>
    </source>
</evidence>
<accession>A0A045INA6</accession>
<dbReference type="Proteomes" id="UP000049023">
    <property type="component" value="Unassembled WGS sequence"/>
</dbReference>
<evidence type="ECO:0000313" key="8">
    <source>
        <dbReference type="EMBL" id="CLV42763.1"/>
    </source>
</evidence>
<proteinExistence type="predicted"/>
<evidence type="ECO:0000313" key="27">
    <source>
        <dbReference type="Proteomes" id="UP000048600"/>
    </source>
</evidence>
<name>A0A045INA6_MYCTX</name>
<dbReference type="Proteomes" id="UP000038802">
    <property type="component" value="Unassembled WGS sequence"/>
</dbReference>
<evidence type="ECO:0000313" key="4">
    <source>
        <dbReference type="EMBL" id="CFR68256.1"/>
    </source>
</evidence>
<evidence type="ECO:0000313" key="22">
    <source>
        <dbReference type="Proteomes" id="UP000044938"/>
    </source>
</evidence>
<reference evidence="18 35" key="9">
    <citation type="submission" date="2018-08" db="EMBL/GenBank/DDBJ databases">
        <authorList>
            <person name="Fokvardsen B D."/>
            <person name="Norman A."/>
        </authorList>
    </citation>
    <scope>NUCLEOTIDE SEQUENCE [LARGE SCALE GENOMIC DNA]</scope>
    <source>
        <strain evidence="18 35">DKC2</strain>
    </source>
</reference>
<evidence type="ECO:0000313" key="7">
    <source>
        <dbReference type="EMBL" id="CKS50788.1"/>
    </source>
</evidence>
<dbReference type="EMBL" id="CGCX01000144">
    <property type="protein sequence ID" value="CFR68256.1"/>
    <property type="molecule type" value="Genomic_DNA"/>
</dbReference>
<evidence type="ECO:0000313" key="6">
    <source>
        <dbReference type="EMBL" id="CKR74378.1"/>
    </source>
</evidence>
<evidence type="ECO:0000313" key="1">
    <source>
        <dbReference type="EMBL" id="AUS51450.1"/>
    </source>
</evidence>
<evidence type="ECO:0000313" key="19">
    <source>
        <dbReference type="Proteomes" id="UP000038802"/>
    </source>
</evidence>
<gene>
    <name evidence="16" type="ORF">A4S10_02429</name>
    <name evidence="1" type="ORF">CAB90_02589</name>
    <name evidence="18" type="ORF">DKC2_2441</name>
    <name evidence="17" type="ORF">DSJ38_21745</name>
    <name evidence="4" type="ORF">ERS007657_00627</name>
    <name evidence="9" type="ORF">ERS007661_03673</name>
    <name evidence="10" type="ORF">ERS007679_00717</name>
    <name evidence="2" type="ORF">ERS007681_00735</name>
    <name evidence="3" type="ORF">ERS007688_00440</name>
    <name evidence="11" type="ORF">ERS007703_00248</name>
    <name evidence="12" type="ORF">ERS007720_01085</name>
    <name evidence="14" type="ORF">ERS007739_02725</name>
    <name evidence="13" type="ORF">ERS007741_01122</name>
    <name evidence="6" type="ORF">ERS027646_00569</name>
    <name evidence="5" type="ORF">ERS027659_01799</name>
    <name evidence="7" type="ORF">ERS027661_03172</name>
    <name evidence="8" type="ORF">ERS094118_00086</name>
    <name evidence="15" type="ORF">J8J21_14310</name>
</gene>
<dbReference type="SMR" id="A0A045INA6"/>
<evidence type="ECO:0000313" key="32">
    <source>
        <dbReference type="Proteomes" id="UP000189452"/>
    </source>
</evidence>
<evidence type="ECO:0000313" key="2">
    <source>
        <dbReference type="EMBL" id="CFE37385.1"/>
    </source>
</evidence>
<dbReference type="Proteomes" id="UP000050139">
    <property type="component" value="Unassembled WGS sequence"/>
</dbReference>
<dbReference type="EMBL" id="QTBD01000235">
    <property type="protein sequence ID" value="REQ47698.1"/>
    <property type="molecule type" value="Genomic_DNA"/>
</dbReference>
<evidence type="ECO:0000313" key="35">
    <source>
        <dbReference type="Proteomes" id="UP000300237"/>
    </source>
</evidence>
<dbReference type="EMBL" id="CSAD01000061">
    <property type="protein sequence ID" value="COU95675.1"/>
    <property type="molecule type" value="Genomic_DNA"/>
</dbReference>
<dbReference type="EMBL" id="CSAE01000014">
    <property type="protein sequence ID" value="COU99893.1"/>
    <property type="molecule type" value="Genomic_DNA"/>
</dbReference>
<dbReference type="Proteomes" id="UP000039217">
    <property type="component" value="Unassembled WGS sequence"/>
</dbReference>
<evidence type="ECO:0000313" key="29">
    <source>
        <dbReference type="Proteomes" id="UP000049023"/>
    </source>
</evidence>
<reference evidence="19 20" key="3">
    <citation type="submission" date="2015-03" db="EMBL/GenBank/DDBJ databases">
        <authorList>
            <consortium name="Pathogen Informatics"/>
        </authorList>
    </citation>
    <scope>NUCLEOTIDE SEQUENCE [LARGE SCALE GENOMIC DNA]</scope>
    <source>
        <strain evidence="6 28">Bir 172</strain>
        <strain evidence="5 31">Bir 185</strain>
        <strain evidence="7 29">Bir 187</strain>
        <strain evidence="4 24">C09601061</strain>
        <strain evidence="9 21">D00501624</strain>
        <strain evidence="10 23">G09801536</strain>
        <strain evidence="2 26">G09901357</strain>
        <strain evidence="3 25">H09601792</strain>
        <strain evidence="19">K00500041</strain>
        <strain evidence="12 22">M09401471</strain>
        <strain evidence="20">N09902308</strain>
        <strain evidence="13 27">P00601463</strain>
    </source>
</reference>
<evidence type="ECO:0000313" key="14">
    <source>
        <dbReference type="EMBL" id="COY51279.1"/>
    </source>
</evidence>
<organism evidence="14 20">
    <name type="scientific">Mycobacterium tuberculosis</name>
    <dbReference type="NCBI Taxonomy" id="1773"/>
    <lineage>
        <taxon>Bacteria</taxon>
        <taxon>Bacillati</taxon>
        <taxon>Actinomycetota</taxon>
        <taxon>Actinomycetes</taxon>
        <taxon>Mycobacteriales</taxon>
        <taxon>Mycobacteriaceae</taxon>
        <taxon>Mycobacterium</taxon>
        <taxon>Mycobacterium tuberculosis complex</taxon>
    </lineage>
</organism>
<evidence type="ECO:0000313" key="30">
    <source>
        <dbReference type="Proteomes" id="UP000050139"/>
    </source>
</evidence>